<proteinExistence type="predicted"/>
<evidence type="ECO:0000313" key="2">
    <source>
        <dbReference type="Proteomes" id="UP000001889"/>
    </source>
</evidence>
<gene>
    <name evidence="1" type="ordered locus">ROD_17151</name>
</gene>
<protein>
    <submittedName>
        <fullName evidence="1">Uncharacterized protein</fullName>
    </submittedName>
</protein>
<dbReference type="HOGENOM" id="CLU_2715118_0_0_6"/>
<reference evidence="1 2" key="1">
    <citation type="journal article" date="2010" name="J. Bacteriol.">
        <title>The Citrobacter rodentium genome sequence reveals convergent evolution with human pathogenic Escherichia coli.</title>
        <authorList>
            <person name="Petty N.K."/>
            <person name="Bulgin R."/>
            <person name="Crepin V.F."/>
            <person name="Cerdeno-Tarraga A.M."/>
            <person name="Schroeder G.N."/>
            <person name="Quail M.A."/>
            <person name="Lennard N."/>
            <person name="Corton C."/>
            <person name="Barron A."/>
            <person name="Clark L."/>
            <person name="Toribio A.L."/>
            <person name="Parkhill J."/>
            <person name="Dougan G."/>
            <person name="Frankel G."/>
            <person name="Thomson N.R."/>
        </authorList>
    </citation>
    <scope>NUCLEOTIDE SEQUENCE [LARGE SCALE GENOMIC DNA]</scope>
    <source>
        <strain evidence="1 2">ICC168</strain>
    </source>
</reference>
<sequence length="72" mass="7997">MDGGVVITGHQDIQHCINSFSNPFGVNIRHGGSFVGCRINLMMQKMSAKEKGKFSFAKSDWVSDNFCYYTGT</sequence>
<name>D2TKD0_CITRI</name>
<accession>D2TKD0</accession>
<dbReference type="Proteomes" id="UP000001889">
    <property type="component" value="Chromosome"/>
</dbReference>
<evidence type="ECO:0000313" key="1">
    <source>
        <dbReference type="EMBL" id="CBG88473.1"/>
    </source>
</evidence>
<keyword evidence="2" id="KW-1185">Reference proteome</keyword>
<organism evidence="1 2">
    <name type="scientific">Citrobacter rodentium (strain ICC168)</name>
    <name type="common">Citrobacter freundii biotype 4280</name>
    <dbReference type="NCBI Taxonomy" id="637910"/>
    <lineage>
        <taxon>Bacteria</taxon>
        <taxon>Pseudomonadati</taxon>
        <taxon>Pseudomonadota</taxon>
        <taxon>Gammaproteobacteria</taxon>
        <taxon>Enterobacterales</taxon>
        <taxon>Enterobacteriaceae</taxon>
        <taxon>Citrobacter</taxon>
    </lineage>
</organism>
<dbReference type="EMBL" id="FN543502">
    <property type="protein sequence ID" value="CBG88473.1"/>
    <property type="molecule type" value="Genomic_DNA"/>
</dbReference>
<dbReference type="AlphaFoldDB" id="D2TKD0"/>
<dbReference type="KEGG" id="cro:ROD_17151"/>